<keyword evidence="5" id="KW-0067">ATP-binding</keyword>
<dbReference type="InterPro" id="IPR014729">
    <property type="entry name" value="Rossmann-like_a/b/a_fold"/>
</dbReference>
<dbReference type="CDD" id="cd01991">
    <property type="entry name" value="Asn_synthase_B_C"/>
    <property type="match status" value="1"/>
</dbReference>
<evidence type="ECO:0000313" key="9">
    <source>
        <dbReference type="EMBL" id="UZD56191.1"/>
    </source>
</evidence>
<comment type="pathway">
    <text evidence="1">Amino-acid biosynthesis; L-asparagine biosynthesis; L-asparagine from L-aspartate (L-Gln route): step 1/1.</text>
</comment>
<dbReference type="InterPro" id="IPR029055">
    <property type="entry name" value="Ntn_hydrolases_N"/>
</dbReference>
<gene>
    <name evidence="9" type="ORF">OMP39_06360</name>
</gene>
<dbReference type="PANTHER" id="PTHR43284:SF1">
    <property type="entry name" value="ASPARAGINE SYNTHETASE"/>
    <property type="match status" value="1"/>
</dbReference>
<dbReference type="RefSeq" id="WP_264894072.1">
    <property type="nucleotide sequence ID" value="NZ_CP110257.1"/>
</dbReference>
<evidence type="ECO:0000313" key="10">
    <source>
        <dbReference type="Proteomes" id="UP001163266"/>
    </source>
</evidence>
<comment type="similarity">
    <text evidence="2">Belongs to the asparagine synthetase family.</text>
</comment>
<feature type="domain" description="Asparagine synthetase" evidence="7">
    <location>
        <begin position="212"/>
        <end position="581"/>
    </location>
</feature>
<dbReference type="InterPro" id="IPR006426">
    <property type="entry name" value="Asn_synth_AEB"/>
</dbReference>
<dbReference type="Pfam" id="PF00733">
    <property type="entry name" value="Asn_synthase"/>
    <property type="match status" value="1"/>
</dbReference>
<reference evidence="9" key="1">
    <citation type="submission" date="2022-10" db="EMBL/GenBank/DDBJ databases">
        <title>Complete genome sequence of Schlegelella aquatica LMG 23380.</title>
        <authorList>
            <person name="Musilova J."/>
            <person name="Kourilova X."/>
            <person name="Bezdicek M."/>
            <person name="Hermankova K."/>
            <person name="Obruca S."/>
            <person name="Sedlar K."/>
        </authorList>
    </citation>
    <scope>NUCLEOTIDE SEQUENCE</scope>
    <source>
        <strain evidence="9">LMG 23380</strain>
    </source>
</reference>
<dbReference type="EC" id="6.3.5.4" evidence="3"/>
<organism evidence="9 10">
    <name type="scientific">Caldimonas aquatica</name>
    <dbReference type="NCBI Taxonomy" id="376175"/>
    <lineage>
        <taxon>Bacteria</taxon>
        <taxon>Pseudomonadati</taxon>
        <taxon>Pseudomonadota</taxon>
        <taxon>Betaproteobacteria</taxon>
        <taxon>Burkholderiales</taxon>
        <taxon>Sphaerotilaceae</taxon>
        <taxon>Caldimonas</taxon>
    </lineage>
</organism>
<evidence type="ECO:0000256" key="6">
    <source>
        <dbReference type="ARBA" id="ARBA00048741"/>
    </source>
</evidence>
<evidence type="ECO:0000256" key="4">
    <source>
        <dbReference type="ARBA" id="ARBA00022741"/>
    </source>
</evidence>
<keyword evidence="10" id="KW-1185">Reference proteome</keyword>
<dbReference type="Pfam" id="PF13537">
    <property type="entry name" value="GATase_7"/>
    <property type="match status" value="1"/>
</dbReference>
<dbReference type="SUPFAM" id="SSF52402">
    <property type="entry name" value="Adenine nucleotide alpha hydrolases-like"/>
    <property type="match status" value="1"/>
</dbReference>
<proteinExistence type="inferred from homology"/>
<dbReference type="SUPFAM" id="SSF56235">
    <property type="entry name" value="N-terminal nucleophile aminohydrolases (Ntn hydrolases)"/>
    <property type="match status" value="1"/>
</dbReference>
<evidence type="ECO:0000256" key="1">
    <source>
        <dbReference type="ARBA" id="ARBA00005187"/>
    </source>
</evidence>
<accession>A0ABY6MW12</accession>
<evidence type="ECO:0000256" key="3">
    <source>
        <dbReference type="ARBA" id="ARBA00012737"/>
    </source>
</evidence>
<dbReference type="PANTHER" id="PTHR43284">
    <property type="entry name" value="ASPARAGINE SYNTHETASE (GLUTAMINE-HYDROLYZING)"/>
    <property type="match status" value="1"/>
</dbReference>
<keyword evidence="4" id="KW-0547">Nucleotide-binding</keyword>
<dbReference type="Gene3D" id="3.40.50.620">
    <property type="entry name" value="HUPs"/>
    <property type="match status" value="1"/>
</dbReference>
<dbReference type="Proteomes" id="UP001163266">
    <property type="component" value="Chromosome"/>
</dbReference>
<dbReference type="PIRSF" id="PIRSF001589">
    <property type="entry name" value="Asn_synthetase_glu-h"/>
    <property type="match status" value="1"/>
</dbReference>
<evidence type="ECO:0000256" key="5">
    <source>
        <dbReference type="ARBA" id="ARBA00022840"/>
    </source>
</evidence>
<protein>
    <recommendedName>
        <fullName evidence="3">asparagine synthase (glutamine-hydrolyzing)</fullName>
        <ecNumber evidence="3">6.3.5.4</ecNumber>
    </recommendedName>
</protein>
<dbReference type="InterPro" id="IPR051786">
    <property type="entry name" value="ASN_synthetase/amidase"/>
</dbReference>
<comment type="catalytic activity">
    <reaction evidence="6">
        <text>L-aspartate + L-glutamine + ATP + H2O = L-asparagine + L-glutamate + AMP + diphosphate + H(+)</text>
        <dbReference type="Rhea" id="RHEA:12228"/>
        <dbReference type="ChEBI" id="CHEBI:15377"/>
        <dbReference type="ChEBI" id="CHEBI:15378"/>
        <dbReference type="ChEBI" id="CHEBI:29985"/>
        <dbReference type="ChEBI" id="CHEBI:29991"/>
        <dbReference type="ChEBI" id="CHEBI:30616"/>
        <dbReference type="ChEBI" id="CHEBI:33019"/>
        <dbReference type="ChEBI" id="CHEBI:58048"/>
        <dbReference type="ChEBI" id="CHEBI:58359"/>
        <dbReference type="ChEBI" id="CHEBI:456215"/>
        <dbReference type="EC" id="6.3.5.4"/>
    </reaction>
</comment>
<dbReference type="Gene3D" id="3.60.20.10">
    <property type="entry name" value="Glutamine Phosphoribosylpyrophosphate, subunit 1, domain 1"/>
    <property type="match status" value="1"/>
</dbReference>
<feature type="domain" description="Glutamine amidotransferase type-2" evidence="8">
    <location>
        <begin position="56"/>
        <end position="122"/>
    </location>
</feature>
<evidence type="ECO:0000259" key="8">
    <source>
        <dbReference type="Pfam" id="PF13537"/>
    </source>
</evidence>
<evidence type="ECO:0000256" key="2">
    <source>
        <dbReference type="ARBA" id="ARBA00005752"/>
    </source>
</evidence>
<evidence type="ECO:0000259" key="7">
    <source>
        <dbReference type="Pfam" id="PF00733"/>
    </source>
</evidence>
<dbReference type="InterPro" id="IPR001962">
    <property type="entry name" value="Asn_synthase"/>
</dbReference>
<sequence>MKPSAWPGWRGAEDEIAYTAPAPGVQVWSRGAVAFESLGGLGGMGVGIDPAGHQAVVRAALRRWATQRVVDTRTLKGRYALVWWDASAGHVAACTDAFRTYPLYYARSGSAMLVASDARLLLATGEVPRKPCLPALYHYLNFSYVPAPYSALEGIAKLPAGSLLQATAAAVEVTRYWDAEYPEDISGSVEQRAAELRRRIVDTVTGYRPNGGTRWGTFLSGGTDSSSIASILARAVAPGKVSSFSIGFEEAGYDELSYSRLASERFGLEAHERRVGEAEAVAAIPRLVDAFDEPFGNSSAIPTYYCADLAAQHGVSVLVAGDGGDEIYGGNERYRKDRIFGAFYRSPWIVRRAGRAAAGLLAPVDTRWANRIKNFVERGSLANPDRFYSDDSFASDQFDELLSEEFRQCVARDDSLDLQRRIFHEARAGSELHRLMYLDLKMTIADNDVVKVVRASRTAGVSVMFPYLDRELVDYTGRLPSTDKVQGLEKRFLFKKATQDILPPEIRKKKKQGFGLPVSVWLRRNGPFREMAQDVLFSSQCRQRGYFQTAHVEALMRRHERGAWDHAAEIYMLLMLELWHRKYVDEGDE</sequence>
<name>A0ABY6MW12_9BURK</name>
<dbReference type="InterPro" id="IPR017932">
    <property type="entry name" value="GATase_2_dom"/>
</dbReference>
<dbReference type="EMBL" id="CP110257">
    <property type="protein sequence ID" value="UZD56191.1"/>
    <property type="molecule type" value="Genomic_DNA"/>
</dbReference>